<dbReference type="OrthoDB" id="4540223at2759"/>
<accession>A0A317VMF4</accession>
<organism evidence="2 3">
    <name type="scientific">Aspergillus heteromorphus CBS 117.55</name>
    <dbReference type="NCBI Taxonomy" id="1448321"/>
    <lineage>
        <taxon>Eukaryota</taxon>
        <taxon>Fungi</taxon>
        <taxon>Dikarya</taxon>
        <taxon>Ascomycota</taxon>
        <taxon>Pezizomycotina</taxon>
        <taxon>Eurotiomycetes</taxon>
        <taxon>Eurotiomycetidae</taxon>
        <taxon>Eurotiales</taxon>
        <taxon>Aspergillaceae</taxon>
        <taxon>Aspergillus</taxon>
        <taxon>Aspergillus subgen. Circumdati</taxon>
    </lineage>
</organism>
<name>A0A317VMF4_9EURO</name>
<dbReference type="AlphaFoldDB" id="A0A317VMF4"/>
<dbReference type="VEuPathDB" id="FungiDB:BO70DRAFT_372751"/>
<keyword evidence="3" id="KW-1185">Reference proteome</keyword>
<comment type="caution">
    <text evidence="2">The sequence shown here is derived from an EMBL/GenBank/DDBJ whole genome shotgun (WGS) entry which is preliminary data.</text>
</comment>
<dbReference type="EMBL" id="MSFL01000021">
    <property type="protein sequence ID" value="PWY75543.1"/>
    <property type="molecule type" value="Genomic_DNA"/>
</dbReference>
<evidence type="ECO:0000256" key="1">
    <source>
        <dbReference type="SAM" id="SignalP"/>
    </source>
</evidence>
<feature type="chain" id="PRO_5016394240" description="ADP-ribosylation" evidence="1">
    <location>
        <begin position="21"/>
        <end position="197"/>
    </location>
</feature>
<dbReference type="Proteomes" id="UP000247233">
    <property type="component" value="Unassembled WGS sequence"/>
</dbReference>
<dbReference type="GeneID" id="37067110"/>
<evidence type="ECO:0000313" key="3">
    <source>
        <dbReference type="Proteomes" id="UP000247233"/>
    </source>
</evidence>
<evidence type="ECO:0000313" key="2">
    <source>
        <dbReference type="EMBL" id="PWY75543.1"/>
    </source>
</evidence>
<keyword evidence="1" id="KW-0732">Signal</keyword>
<sequence>MHFPSITNLLLIALATWTAASPINLEKRGDIVVGFRRVSKEQAEEYNKKGLYFDHDFEMWGKQIGKGVYTSPSRDEYEQLSDPKNWYCVIKSPSHSFASIPKAWIPEKNPSNQKRLWNQLTESHIDEYVKGLGEDPDKALRLSIMPHGRDRTRTQMLIVPDLATHKHFSVRCYEKKEDVKEGRVDYGAWGVKGEKGT</sequence>
<dbReference type="STRING" id="1448321.A0A317VMF4"/>
<reference evidence="2 3" key="1">
    <citation type="submission" date="2016-12" db="EMBL/GenBank/DDBJ databases">
        <title>The genomes of Aspergillus section Nigri reveals drivers in fungal speciation.</title>
        <authorList>
            <consortium name="DOE Joint Genome Institute"/>
            <person name="Vesth T.C."/>
            <person name="Nybo J."/>
            <person name="Theobald S."/>
            <person name="Brandl J."/>
            <person name="Frisvad J.C."/>
            <person name="Nielsen K.F."/>
            <person name="Lyhne E.K."/>
            <person name="Kogle M.E."/>
            <person name="Kuo A."/>
            <person name="Riley R."/>
            <person name="Clum A."/>
            <person name="Nolan M."/>
            <person name="Lipzen A."/>
            <person name="Salamov A."/>
            <person name="Henrissat B."/>
            <person name="Wiebenga A."/>
            <person name="De Vries R.P."/>
            <person name="Grigoriev I.V."/>
            <person name="Mortensen U.H."/>
            <person name="Andersen M.R."/>
            <person name="Baker S.E."/>
        </authorList>
    </citation>
    <scope>NUCLEOTIDE SEQUENCE [LARGE SCALE GENOMIC DNA]</scope>
    <source>
        <strain evidence="2 3">CBS 117.55</strain>
    </source>
</reference>
<dbReference type="RefSeq" id="XP_025397509.1">
    <property type="nucleotide sequence ID" value="XM_025544873.1"/>
</dbReference>
<proteinExistence type="predicted"/>
<protein>
    <recommendedName>
        <fullName evidence="4">ADP-ribosylation</fullName>
    </recommendedName>
</protein>
<dbReference type="InterPro" id="IPR045564">
    <property type="entry name" value="DUF5910"/>
</dbReference>
<dbReference type="Pfam" id="PF19287">
    <property type="entry name" value="DUF5910"/>
    <property type="match status" value="1"/>
</dbReference>
<gene>
    <name evidence="2" type="ORF">BO70DRAFT_372751</name>
</gene>
<feature type="signal peptide" evidence="1">
    <location>
        <begin position="1"/>
        <end position="20"/>
    </location>
</feature>
<evidence type="ECO:0008006" key="4">
    <source>
        <dbReference type="Google" id="ProtNLM"/>
    </source>
</evidence>